<evidence type="ECO:0000256" key="14">
    <source>
        <dbReference type="ARBA" id="ARBA00023125"/>
    </source>
</evidence>
<dbReference type="Pfam" id="PF04679">
    <property type="entry name" value="DNA_ligase_A_C"/>
    <property type="match status" value="1"/>
</dbReference>
<dbReference type="GO" id="GO:0003677">
    <property type="term" value="F:DNA binding"/>
    <property type="evidence" value="ECO:0007669"/>
    <property type="project" value="UniProtKB-KW"/>
</dbReference>
<dbReference type="Pfam" id="PF21686">
    <property type="entry name" value="LigD_Prim-Pol"/>
    <property type="match status" value="1"/>
</dbReference>
<reference evidence="25 26" key="1">
    <citation type="submission" date="2017-11" db="EMBL/GenBank/DDBJ databases">
        <title>Genomic Encyclopedia of Archaeal and Bacterial Type Strains, Phase II (KMG-II): From Individual Species to Whole Genera.</title>
        <authorList>
            <person name="Goeker M."/>
        </authorList>
    </citation>
    <scope>NUCLEOTIDE SEQUENCE [LARGE SCALE GENOMIC DNA]</scope>
    <source>
        <strain evidence="25 26">DSM 25478</strain>
    </source>
</reference>
<evidence type="ECO:0000259" key="24">
    <source>
        <dbReference type="PROSITE" id="PS50160"/>
    </source>
</evidence>
<keyword evidence="5" id="KW-0548">Nucleotidyltransferase</keyword>
<evidence type="ECO:0000256" key="10">
    <source>
        <dbReference type="ARBA" id="ARBA00022801"/>
    </source>
</evidence>
<evidence type="ECO:0000256" key="3">
    <source>
        <dbReference type="ARBA" id="ARBA00022598"/>
    </source>
</evidence>
<accession>A0A2M9CPS0</accession>
<keyword evidence="3 25" id="KW-0436">Ligase</keyword>
<sequence>MAAAPAQTVLVDGRRVRVSHLDKVLYPATGTTKADVIAYLTAVAPALLVHATERPVTRKRWPDGVEGQVFFQKNLDAGTPDWVRRRPIEHRSRTTEYAIVGDLPTLVWLGQTASLEIHVPQWRFGRTGVHLAPDRLVLDLDPGPGVGLPECAEVARWARTLLTGMGLDPLPVTSGSKGLHLYAPLDGAHDAGTVADVAHELARALEADHPDLVVSDMKKSLRTGKVLVDWSQNNGAKTTIAPYSPRGRERPWVAAPRTWDELDSPGLAQLEMADVVARLEADGDLLAPLARGHLAALEPTPARMATFEAAPGTDRLATYRSMRDPGRTPEPVPAEPAATSSGTSFVIQEHHARRLHWDFRLEHDGVLVSWALPRGEPTDPGRNHLAVQTEDHPLAYGAFEGTIPAGEYGAGEVSIWDAGTYELEKWREGEEVIVVLHGEQHGDRRLALIRTHGQDEGSWLIHRMKDQPGGVETAPAPDPPPPAPIESPRTWRPMLAHPASETLARSSTDDGRWAFEMKWDGVRTIARVTPEGVRVQGRSGADTTATYPELAALAGLAPSDPVVLDGEVVALDTQGRPSFRRLQERMHLSGTRDVAAARERVPVVYMVFDLLEADGRSLAHEPYEVRRARLAEVLADPPAGVEVPPALDAFDDALGLSRRFRLEGVVAKRLDSTYVAGRRSRSWLKVKHVRAQEAVVVGWRPGHGARSHLLGSLLLAVPDDGGLRYVGRVGSGFTDRERTDVVARLGSIERRTSPADGVPAADAADARWVTPKHVVEVLHSDWTGGEPGVGSLRHAVWRGWRPDKSPAEVRVE</sequence>
<evidence type="ECO:0000256" key="15">
    <source>
        <dbReference type="ARBA" id="ARBA00023172"/>
    </source>
</evidence>
<evidence type="ECO:0000256" key="21">
    <source>
        <dbReference type="ARBA" id="ARBA00049981"/>
    </source>
</evidence>
<dbReference type="CDD" id="cd04863">
    <property type="entry name" value="MtLigD_Pol_like"/>
    <property type="match status" value="1"/>
</dbReference>
<evidence type="ECO:0000256" key="19">
    <source>
        <dbReference type="ARBA" id="ARBA00029943"/>
    </source>
</evidence>
<dbReference type="Gene3D" id="3.30.1490.70">
    <property type="match status" value="1"/>
</dbReference>
<organism evidence="25 26">
    <name type="scientific">Sediminihabitans luteus</name>
    <dbReference type="NCBI Taxonomy" id="1138585"/>
    <lineage>
        <taxon>Bacteria</taxon>
        <taxon>Bacillati</taxon>
        <taxon>Actinomycetota</taxon>
        <taxon>Actinomycetes</taxon>
        <taxon>Micrococcales</taxon>
        <taxon>Cellulomonadaceae</taxon>
        <taxon>Sediminihabitans</taxon>
    </lineage>
</organism>
<dbReference type="AlphaFoldDB" id="A0A2M9CPS0"/>
<dbReference type="NCBIfam" id="TIGR02777">
    <property type="entry name" value="LigD_PE_dom"/>
    <property type="match status" value="1"/>
</dbReference>
<dbReference type="OrthoDB" id="9802472at2"/>
<dbReference type="CDD" id="cd07971">
    <property type="entry name" value="OBF_DNA_ligase_LigD"/>
    <property type="match status" value="1"/>
</dbReference>
<dbReference type="NCBIfam" id="TIGR02778">
    <property type="entry name" value="ligD_pol"/>
    <property type="match status" value="1"/>
</dbReference>
<dbReference type="SUPFAM" id="SSF56091">
    <property type="entry name" value="DNA ligase/mRNA capping enzyme, catalytic domain"/>
    <property type="match status" value="1"/>
</dbReference>
<dbReference type="GO" id="GO:0004527">
    <property type="term" value="F:exonuclease activity"/>
    <property type="evidence" value="ECO:0007669"/>
    <property type="project" value="UniProtKB-KW"/>
</dbReference>
<evidence type="ECO:0000256" key="23">
    <source>
        <dbReference type="SAM" id="MobiDB-lite"/>
    </source>
</evidence>
<evidence type="ECO:0000256" key="7">
    <source>
        <dbReference type="ARBA" id="ARBA00022723"/>
    </source>
</evidence>
<dbReference type="GO" id="GO:0005524">
    <property type="term" value="F:ATP binding"/>
    <property type="evidence" value="ECO:0007669"/>
    <property type="project" value="UniProtKB-KW"/>
</dbReference>
<dbReference type="CDD" id="cd07906">
    <property type="entry name" value="Adenylation_DNA_ligase_LigD_LigC"/>
    <property type="match status" value="1"/>
</dbReference>
<keyword evidence="15" id="KW-0233">DNA recombination</keyword>
<comment type="caution">
    <text evidence="25">The sequence shown here is derived from an EMBL/GenBank/DDBJ whole genome shotgun (WGS) entry which is preliminary data.</text>
</comment>
<evidence type="ECO:0000256" key="11">
    <source>
        <dbReference type="ARBA" id="ARBA00022839"/>
    </source>
</evidence>
<dbReference type="Gene3D" id="3.30.470.30">
    <property type="entry name" value="DNA ligase/mRNA capping enzyme"/>
    <property type="match status" value="1"/>
</dbReference>
<evidence type="ECO:0000256" key="6">
    <source>
        <dbReference type="ARBA" id="ARBA00022722"/>
    </source>
</evidence>
<evidence type="ECO:0000256" key="13">
    <source>
        <dbReference type="ARBA" id="ARBA00022932"/>
    </source>
</evidence>
<protein>
    <recommendedName>
        <fullName evidence="2">DNA ligase (ATP)</fullName>
        <ecNumber evidence="2">6.5.1.1</ecNumber>
    </recommendedName>
    <alternativeName>
        <fullName evidence="19">NHEJ DNA polymerase</fullName>
    </alternativeName>
</protein>
<dbReference type="GO" id="GO:0003910">
    <property type="term" value="F:DNA ligase (ATP) activity"/>
    <property type="evidence" value="ECO:0007669"/>
    <property type="project" value="UniProtKB-EC"/>
</dbReference>
<comment type="similarity">
    <text evidence="21">In the C-terminal section; belongs to the ATP-dependent DNA ligase family.</text>
</comment>
<dbReference type="InterPro" id="IPR012309">
    <property type="entry name" value="DNA_ligase_ATP-dep_C"/>
</dbReference>
<dbReference type="PROSITE" id="PS50160">
    <property type="entry name" value="DNA_LIGASE_A3"/>
    <property type="match status" value="1"/>
</dbReference>
<dbReference type="InterPro" id="IPR033649">
    <property type="entry name" value="MtLigD_Pol-like"/>
</dbReference>
<keyword evidence="6" id="KW-0540">Nuclease</keyword>
<evidence type="ECO:0000256" key="18">
    <source>
        <dbReference type="ARBA" id="ARBA00023268"/>
    </source>
</evidence>
<evidence type="ECO:0000256" key="20">
    <source>
        <dbReference type="ARBA" id="ARBA00034003"/>
    </source>
</evidence>
<feature type="domain" description="ATP-dependent DNA ligase family profile" evidence="24">
    <location>
        <begin position="596"/>
        <end position="719"/>
    </location>
</feature>
<comment type="catalytic activity">
    <reaction evidence="20">
        <text>ATP + (deoxyribonucleotide)n-3'-hydroxyl + 5'-phospho-(deoxyribonucleotide)m = (deoxyribonucleotide)n+m + AMP + diphosphate.</text>
        <dbReference type="EC" id="6.5.1.1"/>
    </reaction>
</comment>
<evidence type="ECO:0000256" key="4">
    <source>
        <dbReference type="ARBA" id="ARBA00022679"/>
    </source>
</evidence>
<dbReference type="PANTHER" id="PTHR42705">
    <property type="entry name" value="BIFUNCTIONAL NON-HOMOLOGOUS END JOINING PROTEIN LIGD"/>
    <property type="match status" value="1"/>
</dbReference>
<dbReference type="EC" id="6.5.1.1" evidence="2"/>
<dbReference type="SUPFAM" id="SSF50249">
    <property type="entry name" value="Nucleic acid-binding proteins"/>
    <property type="match status" value="1"/>
</dbReference>
<keyword evidence="16" id="KW-0234">DNA repair</keyword>
<dbReference type="InterPro" id="IPR014145">
    <property type="entry name" value="LigD_pol_dom"/>
</dbReference>
<dbReference type="InterPro" id="IPR012310">
    <property type="entry name" value="DNA_ligase_ATP-dep_cent"/>
</dbReference>
<dbReference type="GO" id="GO:0046872">
    <property type="term" value="F:metal ion binding"/>
    <property type="evidence" value="ECO:0007669"/>
    <property type="project" value="UniProtKB-KW"/>
</dbReference>
<feature type="region of interest" description="Disordered" evidence="23">
    <location>
        <begin position="323"/>
        <end position="343"/>
    </location>
</feature>
<dbReference type="Proteomes" id="UP000231693">
    <property type="component" value="Unassembled WGS sequence"/>
</dbReference>
<dbReference type="PANTHER" id="PTHR42705:SF2">
    <property type="entry name" value="BIFUNCTIONAL NON-HOMOLOGOUS END JOINING PROTEIN LIGD"/>
    <property type="match status" value="1"/>
</dbReference>
<dbReference type="EMBL" id="PGFE01000002">
    <property type="protein sequence ID" value="PJJ73902.1"/>
    <property type="molecule type" value="Genomic_DNA"/>
</dbReference>
<keyword evidence="8" id="KW-0547">Nucleotide-binding</keyword>
<name>A0A2M9CPS0_9CELL</name>
<dbReference type="GO" id="GO:0006310">
    <property type="term" value="P:DNA recombination"/>
    <property type="evidence" value="ECO:0007669"/>
    <property type="project" value="UniProtKB-KW"/>
</dbReference>
<dbReference type="Pfam" id="PF13298">
    <property type="entry name" value="LigD_N"/>
    <property type="match status" value="1"/>
</dbReference>
<comment type="similarity">
    <text evidence="22">In the N-terminal section; belongs to the LigD polymerase family.</text>
</comment>
<evidence type="ECO:0000256" key="22">
    <source>
        <dbReference type="ARBA" id="ARBA00049990"/>
    </source>
</evidence>
<dbReference type="Pfam" id="PF01068">
    <property type="entry name" value="DNA_ligase_A_M"/>
    <property type="match status" value="1"/>
</dbReference>
<evidence type="ECO:0000313" key="25">
    <source>
        <dbReference type="EMBL" id="PJJ73902.1"/>
    </source>
</evidence>
<dbReference type="InterPro" id="IPR012340">
    <property type="entry name" value="NA-bd_OB-fold"/>
</dbReference>
<evidence type="ECO:0000256" key="2">
    <source>
        <dbReference type="ARBA" id="ARBA00012727"/>
    </source>
</evidence>
<keyword evidence="18" id="KW-0511">Multifunctional enzyme</keyword>
<dbReference type="NCBIfam" id="TIGR02779">
    <property type="entry name" value="NHEJ_ligase_lig"/>
    <property type="match status" value="1"/>
</dbReference>
<proteinExistence type="inferred from homology"/>
<keyword evidence="11" id="KW-0269">Exonuclease</keyword>
<dbReference type="InterPro" id="IPR014144">
    <property type="entry name" value="LigD_PE_domain"/>
</dbReference>
<keyword evidence="26" id="KW-1185">Reference proteome</keyword>
<evidence type="ECO:0000256" key="12">
    <source>
        <dbReference type="ARBA" id="ARBA00022840"/>
    </source>
</evidence>
<dbReference type="GO" id="GO:0006281">
    <property type="term" value="P:DNA repair"/>
    <property type="evidence" value="ECO:0007669"/>
    <property type="project" value="UniProtKB-KW"/>
</dbReference>
<evidence type="ECO:0000256" key="8">
    <source>
        <dbReference type="ARBA" id="ARBA00022741"/>
    </source>
</evidence>
<keyword evidence="9" id="KW-0227">DNA damage</keyword>
<dbReference type="RefSeq" id="WP_100422593.1">
    <property type="nucleotide sequence ID" value="NZ_BOOX01000002.1"/>
</dbReference>
<dbReference type="Gene3D" id="2.40.50.140">
    <property type="entry name" value="Nucleic acid-binding proteins"/>
    <property type="match status" value="1"/>
</dbReference>
<keyword evidence="12" id="KW-0067">ATP-binding</keyword>
<keyword evidence="13" id="KW-0239">DNA-directed DNA polymerase</keyword>
<dbReference type="InterPro" id="IPR052171">
    <property type="entry name" value="NHEJ_LigD"/>
</dbReference>
<evidence type="ECO:0000256" key="5">
    <source>
        <dbReference type="ARBA" id="ARBA00022695"/>
    </source>
</evidence>
<dbReference type="InterPro" id="IPR014146">
    <property type="entry name" value="LigD_ligase_dom"/>
</dbReference>
<keyword evidence="4" id="KW-0808">Transferase</keyword>
<evidence type="ECO:0000256" key="1">
    <source>
        <dbReference type="ARBA" id="ARBA00001936"/>
    </source>
</evidence>
<dbReference type="GO" id="GO:0003887">
    <property type="term" value="F:DNA-directed DNA polymerase activity"/>
    <property type="evidence" value="ECO:0007669"/>
    <property type="project" value="UniProtKB-KW"/>
</dbReference>
<dbReference type="Gene3D" id="3.90.920.10">
    <property type="entry name" value="DNA primase, PRIM domain"/>
    <property type="match status" value="1"/>
</dbReference>
<keyword evidence="17" id="KW-0464">Manganese</keyword>
<keyword evidence="14" id="KW-0238">DNA-binding</keyword>
<dbReference type="NCBIfam" id="NF007210">
    <property type="entry name" value="PRK09632.1"/>
    <property type="match status" value="1"/>
</dbReference>
<keyword evidence="10" id="KW-0378">Hydrolase</keyword>
<evidence type="ECO:0000256" key="17">
    <source>
        <dbReference type="ARBA" id="ARBA00023211"/>
    </source>
</evidence>
<keyword evidence="7" id="KW-0479">Metal-binding</keyword>
<evidence type="ECO:0000256" key="16">
    <source>
        <dbReference type="ARBA" id="ARBA00023204"/>
    </source>
</evidence>
<evidence type="ECO:0000256" key="9">
    <source>
        <dbReference type="ARBA" id="ARBA00022763"/>
    </source>
</evidence>
<comment type="cofactor">
    <cofactor evidence="1">
        <name>Mn(2+)</name>
        <dbReference type="ChEBI" id="CHEBI:29035"/>
    </cofactor>
</comment>
<evidence type="ECO:0000313" key="26">
    <source>
        <dbReference type="Proteomes" id="UP000231693"/>
    </source>
</evidence>
<gene>
    <name evidence="25" type="ORF">CLV28_1386</name>
</gene>